<evidence type="ECO:0000313" key="2">
    <source>
        <dbReference type="EMBL" id="AZB26991.1"/>
    </source>
</evidence>
<name>A0A3G6TCL0_9FLAO</name>
<keyword evidence="3" id="KW-1185">Reference proteome</keyword>
<proteinExistence type="predicted"/>
<protein>
    <submittedName>
        <fullName evidence="2">Uncharacterized protein</fullName>
    </submittedName>
</protein>
<feature type="region of interest" description="Disordered" evidence="1">
    <location>
        <begin position="85"/>
        <end position="109"/>
    </location>
</feature>
<evidence type="ECO:0000313" key="3">
    <source>
        <dbReference type="Proteomes" id="UP000271193"/>
    </source>
</evidence>
<dbReference type="KEGG" id="cben:EG339_21575"/>
<dbReference type="AlphaFoldDB" id="A0A3G6TCL0"/>
<dbReference type="EMBL" id="CP033932">
    <property type="protein sequence ID" value="AZB26991.1"/>
    <property type="molecule type" value="Genomic_DNA"/>
</dbReference>
<dbReference type="Proteomes" id="UP000271193">
    <property type="component" value="Chromosome"/>
</dbReference>
<reference evidence="3" key="1">
    <citation type="submission" date="2018-11" db="EMBL/GenBank/DDBJ databases">
        <title>Proposal to divide the Flavobacteriaceae and reorganize its genera based on Amino Acid Identity values calculated from whole genome sequences.</title>
        <authorList>
            <person name="Nicholson A.C."/>
            <person name="Gulvik C.A."/>
            <person name="Whitney A.M."/>
            <person name="Humrighouse B.W."/>
            <person name="Bell M."/>
            <person name="Holmes B."/>
            <person name="Steigerwalt A.G."/>
            <person name="Villarma A."/>
            <person name="Sheth M."/>
            <person name="Batra D."/>
            <person name="Pryor J."/>
            <person name="Bernardet J.-F."/>
            <person name="Hugo C."/>
            <person name="Kampfer P."/>
            <person name="Newman J."/>
            <person name="McQuiston J.R."/>
        </authorList>
    </citation>
    <scope>NUCLEOTIDE SEQUENCE [LARGE SCALE GENOMIC DNA]</scope>
    <source>
        <strain evidence="3">G0229</strain>
    </source>
</reference>
<dbReference type="GeneID" id="99067397"/>
<gene>
    <name evidence="2" type="ORF">EG339_21575</name>
</gene>
<evidence type="ECO:0000256" key="1">
    <source>
        <dbReference type="SAM" id="MobiDB-lite"/>
    </source>
</evidence>
<sequence>MKTDSENNMMNQLFSLHSIGGGRFSLLLLLLFNFQMIQAVCRNDETPSSDMATPSTPLFISEGTLVSGMEKISISHPAKEKIKKRLKRKDSLVPGKRKQKKKENISQPVKGHNKTELAFNIDNQSEKSLLAISDSDMQIVRPSENTMKFLLSWIENKQLTTIHLLDIFLRKDYKSHFLSHLVFFQNLNRPPPSCYGYH</sequence>
<dbReference type="RefSeq" id="WP_123871934.1">
    <property type="nucleotide sequence ID" value="NZ_CP033932.1"/>
</dbReference>
<organism evidence="2 3">
    <name type="scientific">Chryseobacterium bernardetii</name>
    <dbReference type="NCBI Taxonomy" id="1241978"/>
    <lineage>
        <taxon>Bacteria</taxon>
        <taxon>Pseudomonadati</taxon>
        <taxon>Bacteroidota</taxon>
        <taxon>Flavobacteriia</taxon>
        <taxon>Flavobacteriales</taxon>
        <taxon>Weeksellaceae</taxon>
        <taxon>Chryseobacterium group</taxon>
        <taxon>Chryseobacterium</taxon>
    </lineage>
</organism>
<accession>A0A3G6TCL0</accession>